<dbReference type="InterPro" id="IPR027796">
    <property type="entry name" value="OTT_1508_deam-like"/>
</dbReference>
<dbReference type="Proteomes" id="UP000775547">
    <property type="component" value="Unassembled WGS sequence"/>
</dbReference>
<reference evidence="1" key="1">
    <citation type="submission" date="2020-07" db="EMBL/GenBank/DDBJ databases">
        <authorList>
            <person name="Nieuwenhuis M."/>
            <person name="Van De Peppel L.J.J."/>
        </authorList>
    </citation>
    <scope>NUCLEOTIDE SEQUENCE</scope>
    <source>
        <strain evidence="1">AP01</strain>
        <tissue evidence="1">Mycelium</tissue>
    </source>
</reference>
<reference evidence="1" key="2">
    <citation type="submission" date="2021-10" db="EMBL/GenBank/DDBJ databases">
        <title>Phylogenomics reveals ancestral predisposition of the termite-cultivated fungus Termitomyces towards a domesticated lifestyle.</title>
        <authorList>
            <person name="Auxier B."/>
            <person name="Grum-Grzhimaylo A."/>
            <person name="Cardenas M.E."/>
            <person name="Lodge J.D."/>
            <person name="Laessoe T."/>
            <person name="Pedersen O."/>
            <person name="Smith M.E."/>
            <person name="Kuyper T.W."/>
            <person name="Franco-Molano E.A."/>
            <person name="Baroni T.J."/>
            <person name="Aanen D.K."/>
        </authorList>
    </citation>
    <scope>NUCLEOTIDE SEQUENCE</scope>
    <source>
        <strain evidence="1">AP01</strain>
        <tissue evidence="1">Mycelium</tissue>
    </source>
</reference>
<protein>
    <submittedName>
        <fullName evidence="1">Uncharacterized protein</fullName>
    </submittedName>
</protein>
<gene>
    <name evidence="1" type="ORF">DXG03_006480</name>
</gene>
<accession>A0A9P7G2M7</accession>
<evidence type="ECO:0000313" key="1">
    <source>
        <dbReference type="EMBL" id="KAG5640968.1"/>
    </source>
</evidence>
<proteinExistence type="predicted"/>
<organism evidence="1 2">
    <name type="scientific">Asterophora parasitica</name>
    <dbReference type="NCBI Taxonomy" id="117018"/>
    <lineage>
        <taxon>Eukaryota</taxon>
        <taxon>Fungi</taxon>
        <taxon>Dikarya</taxon>
        <taxon>Basidiomycota</taxon>
        <taxon>Agaricomycotina</taxon>
        <taxon>Agaricomycetes</taxon>
        <taxon>Agaricomycetidae</taxon>
        <taxon>Agaricales</taxon>
        <taxon>Tricholomatineae</taxon>
        <taxon>Lyophyllaceae</taxon>
        <taxon>Asterophora</taxon>
    </lineage>
</organism>
<comment type="caution">
    <text evidence="1">The sequence shown here is derived from an EMBL/GenBank/DDBJ whole genome shotgun (WGS) entry which is preliminary data.</text>
</comment>
<dbReference type="OrthoDB" id="3048862at2759"/>
<dbReference type="AlphaFoldDB" id="A0A9P7G2M7"/>
<name>A0A9P7G2M7_9AGAR</name>
<dbReference type="EMBL" id="JABCKV010000428">
    <property type="protein sequence ID" value="KAG5640968.1"/>
    <property type="molecule type" value="Genomic_DNA"/>
</dbReference>
<sequence>MPRTSSSLESYFYISCTQNGRPRLITLPPETSKEKDDKLKRILDVASSLAFICVRKPKDEVYAVAIDLSKDSAVIYLAENYGVPDTTLEYLTSVLAQLTTISRSQPAGLDTVPETDEQTLGTMVLKHTFPKFFSSLTKRDGTWDVRVEAIQRLLAESPDRLKHFKRIERILFLIYREASSYHTDSSDTTLERLYDFISRFEAYIRRGESADELASLLEDIDRTATYRWSTDSDLVDAELDRDVDDNNVLQAGFSMARFVYRIISLKIHIRRLLRLAACPAFTSIFAKDLSIQCCPSTEISVRVDPAGLLRQLQLDNLMPEYVSGATVTEPLHAELCIFATIIRLFLRDGIEPYWAIGVSKLMCVGCYTVIAKAFPLVLGKHAPCGLRRFAVQGTHGKLYRPWVAPDLTFATTHLGFDLNAEIRQSSEDLLKSALTEYAEHRRLGSAASDKKPSQVFTDEAFDEYLNKY</sequence>
<evidence type="ECO:0000313" key="2">
    <source>
        <dbReference type="Proteomes" id="UP000775547"/>
    </source>
</evidence>
<dbReference type="Pfam" id="PF14441">
    <property type="entry name" value="OTT_1508_deam"/>
    <property type="match status" value="1"/>
</dbReference>
<keyword evidence="2" id="KW-1185">Reference proteome</keyword>